<keyword evidence="5" id="KW-0378">Hydrolase</keyword>
<dbReference type="Gene3D" id="2.70.70.10">
    <property type="entry name" value="Glucose Permease (Domain IIA)"/>
    <property type="match status" value="1"/>
</dbReference>
<name>A0A1D3UM39_TANFO</name>
<dbReference type="PANTHER" id="PTHR21666">
    <property type="entry name" value="PEPTIDASE-RELATED"/>
    <property type="match status" value="1"/>
</dbReference>
<evidence type="ECO:0000313" key="5">
    <source>
        <dbReference type="EMBL" id="SCQ21161.1"/>
    </source>
</evidence>
<feature type="domain" description="M23ase beta-sheet core" evidence="4">
    <location>
        <begin position="315"/>
        <end position="409"/>
    </location>
</feature>
<evidence type="ECO:0000259" key="4">
    <source>
        <dbReference type="Pfam" id="PF01551"/>
    </source>
</evidence>
<accession>A0A1D3UM39</accession>
<organism evidence="5 6">
    <name type="scientific">Tannerella forsythia</name>
    <name type="common">Bacteroides forsythus</name>
    <dbReference type="NCBI Taxonomy" id="28112"/>
    <lineage>
        <taxon>Bacteria</taxon>
        <taxon>Pseudomonadati</taxon>
        <taxon>Bacteroidota</taxon>
        <taxon>Bacteroidia</taxon>
        <taxon>Bacteroidales</taxon>
        <taxon>Tannerellaceae</taxon>
        <taxon>Tannerella</taxon>
    </lineage>
</organism>
<dbReference type="SUPFAM" id="SSF51261">
    <property type="entry name" value="Duplicated hybrid motif"/>
    <property type="match status" value="1"/>
</dbReference>
<feature type="coiled-coil region" evidence="2">
    <location>
        <begin position="32"/>
        <end position="122"/>
    </location>
</feature>
<evidence type="ECO:0000313" key="6">
    <source>
        <dbReference type="Proteomes" id="UP000182057"/>
    </source>
</evidence>
<dbReference type="AlphaFoldDB" id="A0A1D3UM39"/>
<gene>
    <name evidence="5" type="primary">envC_1</name>
    <name evidence="5" type="ORF">TFUB20_01287</name>
</gene>
<sequence>MKRIRLIRYVWYVGYLALLLCASRVTAQTHTIRQFEAQRRAALREIEQTTQLLNEARASAQTSLNRLHLISQQVIARKKVISLLNQEIAVLDKQIADATRELAVLEKSLNDRKERYAQLVRNLYTRRASQHRLLFVLSADNFAQSLRRMRYLREYASWQKMQALLIVRKQEELDKKREELGQTRTNKVALLDAREEESRKLQQEESEQKAEVQQLNKKEKNLRQKLAQKRRQAEALNRQIEKLIAEEVKRSGKASSGKRKAESNGGYAMTKAERKLSADFASNRGRLPFPLNGKYRIISTFGEHQHQALRHVRTNNNGIDIQTTSGTEARAVFDGVVTRVFVVPGYNNSVIVRHGNYLTVYSNLSHVYVKAGDNVTTRQSIGKIYTDTENNNETVLHFQLWKEKRKLDPELWLD</sequence>
<dbReference type="CDD" id="cd12797">
    <property type="entry name" value="M23_peptidase"/>
    <property type="match status" value="1"/>
</dbReference>
<keyword evidence="1" id="KW-0732">Signal</keyword>
<dbReference type="InterPro" id="IPR011055">
    <property type="entry name" value="Dup_hybrid_motif"/>
</dbReference>
<dbReference type="Gene3D" id="6.10.250.3150">
    <property type="match status" value="1"/>
</dbReference>
<evidence type="ECO:0000256" key="3">
    <source>
        <dbReference type="SAM" id="MobiDB-lite"/>
    </source>
</evidence>
<dbReference type="PANTHER" id="PTHR21666:SF289">
    <property type="entry name" value="L-ALA--D-GLU ENDOPEPTIDASE"/>
    <property type="match status" value="1"/>
</dbReference>
<protein>
    <submittedName>
        <fullName evidence="5">Murein hydrolase activator EnvC</fullName>
    </submittedName>
</protein>
<dbReference type="InterPro" id="IPR016047">
    <property type="entry name" value="M23ase_b-sheet_dom"/>
</dbReference>
<dbReference type="Pfam" id="PF01551">
    <property type="entry name" value="Peptidase_M23"/>
    <property type="match status" value="1"/>
</dbReference>
<reference evidence="5 6" key="1">
    <citation type="submission" date="2016-09" db="EMBL/GenBank/DDBJ databases">
        <authorList>
            <person name="Capua I."/>
            <person name="De Benedictis P."/>
            <person name="Joannis T."/>
            <person name="Lombin L.H."/>
            <person name="Cattoli G."/>
        </authorList>
    </citation>
    <scope>NUCLEOTIDE SEQUENCE [LARGE SCALE GENOMIC DNA]</scope>
    <source>
        <strain evidence="5 6">UB20</strain>
    </source>
</reference>
<proteinExistence type="predicted"/>
<dbReference type="EMBL" id="FMMM01000048">
    <property type="protein sequence ID" value="SCQ21161.1"/>
    <property type="molecule type" value="Genomic_DNA"/>
</dbReference>
<evidence type="ECO:0000256" key="2">
    <source>
        <dbReference type="SAM" id="Coils"/>
    </source>
</evidence>
<dbReference type="Proteomes" id="UP000182057">
    <property type="component" value="Unassembled WGS sequence"/>
</dbReference>
<feature type="region of interest" description="Disordered" evidence="3">
    <location>
        <begin position="193"/>
        <end position="215"/>
    </location>
</feature>
<keyword evidence="2" id="KW-0175">Coiled coil</keyword>
<evidence type="ECO:0000256" key="1">
    <source>
        <dbReference type="ARBA" id="ARBA00022729"/>
    </source>
</evidence>
<dbReference type="GO" id="GO:0004222">
    <property type="term" value="F:metalloendopeptidase activity"/>
    <property type="evidence" value="ECO:0007669"/>
    <property type="project" value="TreeGrafter"/>
</dbReference>
<dbReference type="InterPro" id="IPR050570">
    <property type="entry name" value="Cell_wall_metabolism_enzyme"/>
</dbReference>
<feature type="region of interest" description="Disordered" evidence="3">
    <location>
        <begin position="249"/>
        <end position="268"/>
    </location>
</feature>